<dbReference type="SUPFAM" id="SSF74650">
    <property type="entry name" value="Galactose mutarotase-like"/>
    <property type="match status" value="1"/>
</dbReference>
<dbReference type="InterPro" id="IPR037480">
    <property type="entry name" value="YihR-like"/>
</dbReference>
<name>A0A316ADA0_9ACTN</name>
<protein>
    <submittedName>
        <fullName evidence="2">Aldose 1-epimerase</fullName>
    </submittedName>
</protein>
<reference evidence="2 3" key="1">
    <citation type="submission" date="2018-03" db="EMBL/GenBank/DDBJ databases">
        <title>Genomic Encyclopedia of Archaeal and Bacterial Type Strains, Phase II (KMG-II): from individual species to whole genera.</title>
        <authorList>
            <person name="Goeker M."/>
        </authorList>
    </citation>
    <scope>NUCLEOTIDE SEQUENCE [LARGE SCALE GENOMIC DNA]</scope>
    <source>
        <strain evidence="2 3">DSM 44889</strain>
    </source>
</reference>
<gene>
    <name evidence="2" type="ORF">BXY45_10359</name>
</gene>
<dbReference type="Gene3D" id="2.70.98.10">
    <property type="match status" value="1"/>
</dbReference>
<dbReference type="OrthoDB" id="4739604at2"/>
<proteinExistence type="predicted"/>
<dbReference type="GO" id="GO:0030246">
    <property type="term" value="F:carbohydrate binding"/>
    <property type="evidence" value="ECO:0007669"/>
    <property type="project" value="InterPro"/>
</dbReference>
<feature type="compositionally biased region" description="Gly residues" evidence="1">
    <location>
        <begin position="317"/>
        <end position="326"/>
    </location>
</feature>
<dbReference type="InterPro" id="IPR014718">
    <property type="entry name" value="GH-type_carb-bd"/>
</dbReference>
<feature type="region of interest" description="Disordered" evidence="1">
    <location>
        <begin position="314"/>
        <end position="335"/>
    </location>
</feature>
<keyword evidence="3" id="KW-1185">Reference proteome</keyword>
<comment type="caution">
    <text evidence="2">The sequence shown here is derived from an EMBL/GenBank/DDBJ whole genome shotgun (WGS) entry which is preliminary data.</text>
</comment>
<dbReference type="InterPro" id="IPR011013">
    <property type="entry name" value="Gal_mutarotase_sf_dom"/>
</dbReference>
<dbReference type="GO" id="GO:0016853">
    <property type="term" value="F:isomerase activity"/>
    <property type="evidence" value="ECO:0007669"/>
    <property type="project" value="InterPro"/>
</dbReference>
<accession>A0A316ADA0</accession>
<sequence>MAVPASGEQHEISAGALRAVVTEVGGALRSFTDDGRDLVVPFDLASPRRHYRGSVLAPWPNRTGDGRWAWQGTEQQLALTEPDRSCALHGLVCWQPWDLVERSIDSVVLTTTVWPQTGYPGHLELRVSYRLVEEGPDAGLTWELEATGIGEVPAPYGSSIHPYVVAGPGRVDDWTFELSADAALAVDPERLLPVLDDDGREQLRPVDSTDLDFRGGAPLRGRSIDDAYAQLSGPSAGTARVLTADGTGVAIHWDPQDCPWVQVHTADRPEPEDDRVGLAVEPMTCPPDALRTGTDLRVLERGQSTRSWWRIEPLRGTGAGTRGGAGSETLGLTGP</sequence>
<dbReference type="InterPro" id="IPR008183">
    <property type="entry name" value="Aldose_1/G6P_1-epimerase"/>
</dbReference>
<dbReference type="GO" id="GO:0005975">
    <property type="term" value="P:carbohydrate metabolic process"/>
    <property type="evidence" value="ECO:0007669"/>
    <property type="project" value="InterPro"/>
</dbReference>
<dbReference type="EMBL" id="QGDQ01000003">
    <property type="protein sequence ID" value="PWJ55389.1"/>
    <property type="molecule type" value="Genomic_DNA"/>
</dbReference>
<dbReference type="Proteomes" id="UP000245469">
    <property type="component" value="Unassembled WGS sequence"/>
</dbReference>
<organism evidence="2 3">
    <name type="scientific">Quadrisphaera granulorum</name>
    <dbReference type="NCBI Taxonomy" id="317664"/>
    <lineage>
        <taxon>Bacteria</taxon>
        <taxon>Bacillati</taxon>
        <taxon>Actinomycetota</taxon>
        <taxon>Actinomycetes</taxon>
        <taxon>Kineosporiales</taxon>
        <taxon>Kineosporiaceae</taxon>
        <taxon>Quadrisphaera</taxon>
    </lineage>
</organism>
<evidence type="ECO:0000256" key="1">
    <source>
        <dbReference type="SAM" id="MobiDB-lite"/>
    </source>
</evidence>
<dbReference type="RefSeq" id="WP_109773025.1">
    <property type="nucleotide sequence ID" value="NZ_QGDQ01000003.1"/>
</dbReference>
<dbReference type="Pfam" id="PF01263">
    <property type="entry name" value="Aldose_epim"/>
    <property type="match status" value="1"/>
</dbReference>
<evidence type="ECO:0000313" key="3">
    <source>
        <dbReference type="Proteomes" id="UP000245469"/>
    </source>
</evidence>
<dbReference type="AlphaFoldDB" id="A0A316ADA0"/>
<evidence type="ECO:0000313" key="2">
    <source>
        <dbReference type="EMBL" id="PWJ55389.1"/>
    </source>
</evidence>
<dbReference type="CDD" id="cd09022">
    <property type="entry name" value="Aldose_epim_Ec_YihR"/>
    <property type="match status" value="1"/>
</dbReference>